<evidence type="ECO:0000256" key="1">
    <source>
        <dbReference type="ARBA" id="ARBA00006711"/>
    </source>
</evidence>
<dbReference type="Pfam" id="PF01192">
    <property type="entry name" value="RNA_pol_Rpb6"/>
    <property type="match status" value="1"/>
</dbReference>
<evidence type="ECO:0000256" key="7">
    <source>
        <dbReference type="ARBA" id="ARBA00023163"/>
    </source>
</evidence>
<dbReference type="GO" id="GO:0000428">
    <property type="term" value="C:DNA-directed RNA polymerase complex"/>
    <property type="evidence" value="ECO:0007669"/>
    <property type="project" value="UniProtKB-KW"/>
</dbReference>
<dbReference type="InterPro" id="IPR036161">
    <property type="entry name" value="RPB6/omega-like_sf"/>
</dbReference>
<dbReference type="SUPFAM" id="SSF63562">
    <property type="entry name" value="RPB6/omega subunit-like"/>
    <property type="match status" value="1"/>
</dbReference>
<dbReference type="EMBL" id="CP043314">
    <property type="protein sequence ID" value="QEK39299.1"/>
    <property type="molecule type" value="Genomic_DNA"/>
</dbReference>
<dbReference type="KEGG" id="nabu:FZC36_02605"/>
<keyword evidence="4 11" id="KW-0240">DNA-directed RNA polymerase</keyword>
<accession>A0A5C0UHN9</accession>
<evidence type="ECO:0000256" key="5">
    <source>
        <dbReference type="ARBA" id="ARBA00022679"/>
    </source>
</evidence>
<dbReference type="Proteomes" id="UP000324924">
    <property type="component" value="Chromosome"/>
</dbReference>
<dbReference type="AlphaFoldDB" id="A0A5C0UHN9"/>
<evidence type="ECO:0000256" key="3">
    <source>
        <dbReference type="ARBA" id="ARBA00013725"/>
    </source>
</evidence>
<keyword evidence="5 11" id="KW-0808">Transferase</keyword>
<dbReference type="InterPro" id="IPR003716">
    <property type="entry name" value="DNA-dir_RNA_pol_omega"/>
</dbReference>
<evidence type="ECO:0000256" key="4">
    <source>
        <dbReference type="ARBA" id="ARBA00022478"/>
    </source>
</evidence>
<reference evidence="11 12" key="1">
    <citation type="submission" date="2019-08" db="EMBL/GenBank/DDBJ databases">
        <title>Highly reduced genomes of protist endosymbionts show evolutionary convergence.</title>
        <authorList>
            <person name="George E."/>
            <person name="Husnik F."/>
            <person name="Tashyreva D."/>
            <person name="Prokopchuk G."/>
            <person name="Horak A."/>
            <person name="Kwong W.K."/>
            <person name="Lukes J."/>
            <person name="Keeling P.J."/>
        </authorList>
    </citation>
    <scope>NUCLEOTIDE SEQUENCE [LARGE SCALE GENOMIC DNA]</scope>
    <source>
        <strain evidence="11">1604HC</strain>
    </source>
</reference>
<dbReference type="InterPro" id="IPR006110">
    <property type="entry name" value="Pol_omega/Rpo6/RPB6"/>
</dbReference>
<comment type="catalytic activity">
    <reaction evidence="10">
        <text>RNA(n) + a ribonucleoside 5'-triphosphate = RNA(n+1) + diphosphate</text>
        <dbReference type="Rhea" id="RHEA:21248"/>
        <dbReference type="Rhea" id="RHEA-COMP:14527"/>
        <dbReference type="Rhea" id="RHEA-COMP:17342"/>
        <dbReference type="ChEBI" id="CHEBI:33019"/>
        <dbReference type="ChEBI" id="CHEBI:61557"/>
        <dbReference type="ChEBI" id="CHEBI:140395"/>
        <dbReference type="EC" id="2.7.7.6"/>
    </reaction>
</comment>
<evidence type="ECO:0000256" key="2">
    <source>
        <dbReference type="ARBA" id="ARBA00012418"/>
    </source>
</evidence>
<protein>
    <recommendedName>
        <fullName evidence="3">DNA-directed RNA polymerase subunit omega</fullName>
        <ecNumber evidence="2">2.7.7.6</ecNumber>
    </recommendedName>
    <alternativeName>
        <fullName evidence="9">RNA polymerase omega subunit</fullName>
    </alternativeName>
    <alternativeName>
        <fullName evidence="8">Transcriptase subunit omega</fullName>
    </alternativeName>
</protein>
<comment type="similarity">
    <text evidence="1">Belongs to the RNA polymerase subunit omega family.</text>
</comment>
<keyword evidence="6 11" id="KW-0548">Nucleotidyltransferase</keyword>
<name>A0A5C0UHN9_9PROT</name>
<gene>
    <name evidence="11" type="primary">rpoZ</name>
    <name evidence="11" type="ORF">FZC36_02605</name>
</gene>
<evidence type="ECO:0000256" key="8">
    <source>
        <dbReference type="ARBA" id="ARBA00029924"/>
    </source>
</evidence>
<evidence type="ECO:0000313" key="12">
    <source>
        <dbReference type="Proteomes" id="UP000324924"/>
    </source>
</evidence>
<evidence type="ECO:0000256" key="10">
    <source>
        <dbReference type="ARBA" id="ARBA00048552"/>
    </source>
</evidence>
<dbReference type="GO" id="GO:0003899">
    <property type="term" value="F:DNA-directed RNA polymerase activity"/>
    <property type="evidence" value="ECO:0007669"/>
    <property type="project" value="UniProtKB-EC"/>
</dbReference>
<evidence type="ECO:0000256" key="9">
    <source>
        <dbReference type="ARBA" id="ARBA00030998"/>
    </source>
</evidence>
<dbReference type="GO" id="GO:0003677">
    <property type="term" value="F:DNA binding"/>
    <property type="evidence" value="ECO:0007669"/>
    <property type="project" value="InterPro"/>
</dbReference>
<evidence type="ECO:0000256" key="6">
    <source>
        <dbReference type="ARBA" id="ARBA00022695"/>
    </source>
</evidence>
<sequence>MLKDRKYTKYELVSALTQRAKQLFAGDDPRVETKHSEKLSYIALKEYMQGLLDIESLLNEAKMIYTDQAVAFEDDEDDDNYAFDANEEDKQ</sequence>
<dbReference type="Gene3D" id="3.90.940.10">
    <property type="match status" value="1"/>
</dbReference>
<proteinExistence type="inferred from homology"/>
<keyword evidence="12" id="KW-1185">Reference proteome</keyword>
<keyword evidence="7" id="KW-0804">Transcription</keyword>
<dbReference type="SMART" id="SM01409">
    <property type="entry name" value="RNA_pol_Rpb6"/>
    <property type="match status" value="1"/>
</dbReference>
<organism evidence="11 12">
    <name type="scientific">Candidatus Nesciobacter abundans</name>
    <dbReference type="NCBI Taxonomy" id="2601668"/>
    <lineage>
        <taxon>Bacteria</taxon>
        <taxon>Pseudomonadati</taxon>
        <taxon>Pseudomonadota</taxon>
        <taxon>Alphaproteobacteria</taxon>
        <taxon>Holosporales</taxon>
        <taxon>Holosporaceae</taxon>
        <taxon>Candidatus Nesciobacter</taxon>
    </lineage>
</organism>
<dbReference type="EC" id="2.7.7.6" evidence="2"/>
<dbReference type="GO" id="GO:0006351">
    <property type="term" value="P:DNA-templated transcription"/>
    <property type="evidence" value="ECO:0007669"/>
    <property type="project" value="InterPro"/>
</dbReference>
<dbReference type="NCBIfam" id="TIGR00690">
    <property type="entry name" value="rpoZ"/>
    <property type="match status" value="1"/>
</dbReference>
<evidence type="ECO:0000313" key="11">
    <source>
        <dbReference type="EMBL" id="QEK39299.1"/>
    </source>
</evidence>
<dbReference type="RefSeq" id="WP_148972422.1">
    <property type="nucleotide sequence ID" value="NZ_CP043314.1"/>
</dbReference>